<gene>
    <name evidence="2" type="ORF">AT9943_LOCUS2978</name>
</gene>
<accession>A0A7G2DVE4</accession>
<sequence length="298" mass="33242">MVFDAVEGAKRRRQDLAFLFFLLRFHFISPMSPLLPASFSPLQTLFQPFQTLARLSFHSRDNKTSDGGRQWGPAFALPLHHLFTTPPIYSNEALLKNPIIIAKPFVSRSDLLIPKEHSQRTSLMAGELTLGPSDAPCPVETSTAHGGSIFWVASHWSSPRFTLSTYPVMASISDHSPPVMLNRVSELPIIPLKRRQQASDKTLILKLGYSFVLGPLSAGSLLFPPQPTKCCKFWTLKLTWPSSVLFLILSNPTLLCFNFAEIGYGRLPHSVLSPIVRLDKPHLLILVDETSSVLELFP</sequence>
<protein>
    <submittedName>
        <fullName evidence="2">(thale cress) hypothetical protein</fullName>
    </submittedName>
</protein>
<reference evidence="2 3" key="1">
    <citation type="submission" date="2020-09" db="EMBL/GenBank/DDBJ databases">
        <authorList>
            <person name="Ashkenazy H."/>
        </authorList>
    </citation>
    <scope>NUCLEOTIDE SEQUENCE [LARGE SCALE GENOMIC DNA]</scope>
    <source>
        <strain evidence="3">cv. Cdm-0</strain>
    </source>
</reference>
<dbReference type="Proteomes" id="UP000516314">
    <property type="component" value="Chromosome 1"/>
</dbReference>
<evidence type="ECO:0000313" key="2">
    <source>
        <dbReference type="EMBL" id="CAD5314549.1"/>
    </source>
</evidence>
<keyword evidence="1" id="KW-0812">Transmembrane</keyword>
<evidence type="ECO:0000256" key="1">
    <source>
        <dbReference type="SAM" id="Phobius"/>
    </source>
</evidence>
<dbReference type="EMBL" id="LR881466">
    <property type="protein sequence ID" value="CAD5314549.1"/>
    <property type="molecule type" value="Genomic_DNA"/>
</dbReference>
<proteinExistence type="predicted"/>
<name>A0A7G2DVE4_ARATH</name>
<keyword evidence="1" id="KW-0472">Membrane</keyword>
<feature type="transmembrane region" description="Helical" evidence="1">
    <location>
        <begin position="16"/>
        <end position="35"/>
    </location>
</feature>
<organism evidence="2 3">
    <name type="scientific">Arabidopsis thaliana</name>
    <name type="common">Mouse-ear cress</name>
    <dbReference type="NCBI Taxonomy" id="3702"/>
    <lineage>
        <taxon>Eukaryota</taxon>
        <taxon>Viridiplantae</taxon>
        <taxon>Streptophyta</taxon>
        <taxon>Embryophyta</taxon>
        <taxon>Tracheophyta</taxon>
        <taxon>Spermatophyta</taxon>
        <taxon>Magnoliopsida</taxon>
        <taxon>eudicotyledons</taxon>
        <taxon>Gunneridae</taxon>
        <taxon>Pentapetalae</taxon>
        <taxon>rosids</taxon>
        <taxon>malvids</taxon>
        <taxon>Brassicales</taxon>
        <taxon>Brassicaceae</taxon>
        <taxon>Camelineae</taxon>
        <taxon>Arabidopsis</taxon>
    </lineage>
</organism>
<evidence type="ECO:0000313" key="3">
    <source>
        <dbReference type="Proteomes" id="UP000516314"/>
    </source>
</evidence>
<keyword evidence="1" id="KW-1133">Transmembrane helix</keyword>
<dbReference type="AlphaFoldDB" id="A0A7G2DVE4"/>